<evidence type="ECO:0000256" key="2">
    <source>
        <dbReference type="SAM" id="Phobius"/>
    </source>
</evidence>
<name>A0A388SZQ3_9ACTN</name>
<dbReference type="RefSeq" id="WP_116427729.1">
    <property type="nucleotide sequence ID" value="NZ_BGZL01000006.1"/>
</dbReference>
<evidence type="ECO:0000256" key="1">
    <source>
        <dbReference type="SAM" id="MobiDB-lite"/>
    </source>
</evidence>
<keyword evidence="2" id="KW-1133">Transmembrane helix</keyword>
<organism evidence="4 5">
    <name type="scientific">Streptomyces spongiicola</name>
    <dbReference type="NCBI Taxonomy" id="1690221"/>
    <lineage>
        <taxon>Bacteria</taxon>
        <taxon>Bacillati</taxon>
        <taxon>Actinomycetota</taxon>
        <taxon>Actinomycetes</taxon>
        <taxon>Kitasatosporales</taxon>
        <taxon>Streptomycetaceae</taxon>
        <taxon>Streptomyces</taxon>
    </lineage>
</organism>
<evidence type="ECO:0000313" key="5">
    <source>
        <dbReference type="Proteomes" id="UP000265354"/>
    </source>
</evidence>
<evidence type="ECO:0000259" key="3">
    <source>
        <dbReference type="Pfam" id="PF19803"/>
    </source>
</evidence>
<dbReference type="AlphaFoldDB" id="A0A388SZQ3"/>
<keyword evidence="2" id="KW-0472">Membrane</keyword>
<gene>
    <name evidence="4" type="ORF">SSP531S_27850</name>
</gene>
<dbReference type="EMBL" id="BGZL01000006">
    <property type="protein sequence ID" value="GBQ01352.1"/>
    <property type="molecule type" value="Genomic_DNA"/>
</dbReference>
<feature type="domain" description="DUF6286" evidence="3">
    <location>
        <begin position="112"/>
        <end position="218"/>
    </location>
</feature>
<comment type="caution">
    <text evidence="4">The sequence shown here is derived from an EMBL/GenBank/DDBJ whole genome shotgun (WGS) entry which is preliminary data.</text>
</comment>
<dbReference type="Pfam" id="PF19803">
    <property type="entry name" value="DUF6286"/>
    <property type="match status" value="1"/>
</dbReference>
<accession>A0A388SZQ3</accession>
<protein>
    <recommendedName>
        <fullName evidence="3">DUF6286 domain-containing protein</fullName>
    </recommendedName>
</protein>
<proteinExistence type="predicted"/>
<feature type="compositionally biased region" description="Basic and acidic residues" evidence="1">
    <location>
        <begin position="1"/>
        <end position="24"/>
    </location>
</feature>
<feature type="transmembrane region" description="Helical" evidence="2">
    <location>
        <begin position="101"/>
        <end position="126"/>
    </location>
</feature>
<dbReference type="InterPro" id="IPR046253">
    <property type="entry name" value="DUF6286"/>
</dbReference>
<reference evidence="4 5" key="1">
    <citation type="submission" date="2018-07" db="EMBL/GenBank/DDBJ databases">
        <title>Whole Genome Shotgun Sequence of Streptomyces spongiicola strain 531S.</title>
        <authorList>
            <person name="Dohra H."/>
            <person name="Kodani S."/>
        </authorList>
    </citation>
    <scope>NUCLEOTIDE SEQUENCE [LARGE SCALE GENOMIC DNA]</scope>
    <source>
        <strain evidence="4 5">531S</strain>
    </source>
</reference>
<keyword evidence="2" id="KW-0812">Transmembrane</keyword>
<sequence>MSEPVKEPVREGEPVGPPERRPDRSAPGAAFRPLPATAGDDGAGGRFWSRRRVPAGLLALVVAAGAGLLLFDIASVRAGRPGMPWRRSLAGELASRPVDDVWVLAGAAAAVLVGAWLLVLAVTPGLRNLLPMRRRADDADVRAGLDRDAAELVLRDRAVEVSGVQSVRVRVRRSRVAVRAVSHFRELDEVRSDLDTALGEGIRELGLVRRPALSVRVRRPAKKG</sequence>
<feature type="transmembrane region" description="Helical" evidence="2">
    <location>
        <begin position="55"/>
        <end position="76"/>
    </location>
</feature>
<dbReference type="Proteomes" id="UP000265354">
    <property type="component" value="Unassembled WGS sequence"/>
</dbReference>
<evidence type="ECO:0000313" key="4">
    <source>
        <dbReference type="EMBL" id="GBQ01352.1"/>
    </source>
</evidence>
<feature type="region of interest" description="Disordered" evidence="1">
    <location>
        <begin position="1"/>
        <end position="45"/>
    </location>
</feature>